<evidence type="ECO:0000256" key="6">
    <source>
        <dbReference type="ARBA" id="ARBA00022840"/>
    </source>
</evidence>
<protein>
    <submittedName>
        <fullName evidence="10">Monosaccharide ABC transporter ATP-binding protein, CUT2 family</fullName>
    </submittedName>
</protein>
<dbReference type="OrthoDB" id="9805029at2"/>
<dbReference type="Proteomes" id="UP000197065">
    <property type="component" value="Unassembled WGS sequence"/>
</dbReference>
<keyword evidence="3" id="KW-0762">Sugar transport</keyword>
<keyword evidence="11" id="KW-1185">Reference proteome</keyword>
<keyword evidence="1" id="KW-0813">Transport</keyword>
<evidence type="ECO:0000256" key="2">
    <source>
        <dbReference type="ARBA" id="ARBA00022475"/>
    </source>
</evidence>
<evidence type="ECO:0000313" key="11">
    <source>
        <dbReference type="Proteomes" id="UP000197065"/>
    </source>
</evidence>
<dbReference type="PROSITE" id="PS50893">
    <property type="entry name" value="ABC_TRANSPORTER_2"/>
    <property type="match status" value="2"/>
</dbReference>
<name>A0A212S3A9_9PROT</name>
<keyword evidence="5" id="KW-0547">Nucleotide-binding</keyword>
<evidence type="ECO:0000256" key="1">
    <source>
        <dbReference type="ARBA" id="ARBA00022448"/>
    </source>
</evidence>
<keyword evidence="2" id="KW-1003">Cell membrane</keyword>
<dbReference type="SUPFAM" id="SSF52540">
    <property type="entry name" value="P-loop containing nucleoside triphosphate hydrolases"/>
    <property type="match status" value="2"/>
</dbReference>
<feature type="domain" description="ABC transporter" evidence="9">
    <location>
        <begin position="263"/>
        <end position="506"/>
    </location>
</feature>
<dbReference type="PANTHER" id="PTHR43790:SF3">
    <property type="entry name" value="D-ALLOSE IMPORT ATP-BINDING PROTEIN ALSA-RELATED"/>
    <property type="match status" value="1"/>
</dbReference>
<accession>A0A212S3A9</accession>
<dbReference type="InterPro" id="IPR027417">
    <property type="entry name" value="P-loop_NTPase"/>
</dbReference>
<dbReference type="InterPro" id="IPR003593">
    <property type="entry name" value="AAA+_ATPase"/>
</dbReference>
<dbReference type="CDD" id="cd03216">
    <property type="entry name" value="ABC_Carb_Monos_I"/>
    <property type="match status" value="1"/>
</dbReference>
<reference evidence="10 11" key="1">
    <citation type="submission" date="2017-06" db="EMBL/GenBank/DDBJ databases">
        <authorList>
            <person name="Kim H.J."/>
            <person name="Triplett B.A."/>
        </authorList>
    </citation>
    <scope>NUCLEOTIDE SEQUENCE [LARGE SCALE GENOMIC DNA]</scope>
    <source>
        <strain evidence="10 11">B29T1</strain>
    </source>
</reference>
<dbReference type="PANTHER" id="PTHR43790">
    <property type="entry name" value="CARBOHYDRATE TRANSPORT ATP-BINDING PROTEIN MG119-RELATED"/>
    <property type="match status" value="1"/>
</dbReference>
<evidence type="ECO:0000256" key="5">
    <source>
        <dbReference type="ARBA" id="ARBA00022741"/>
    </source>
</evidence>
<dbReference type="CDD" id="cd03215">
    <property type="entry name" value="ABC_Carb_Monos_II"/>
    <property type="match status" value="1"/>
</dbReference>
<dbReference type="InterPro" id="IPR017871">
    <property type="entry name" value="ABC_transporter-like_CS"/>
</dbReference>
<dbReference type="AlphaFoldDB" id="A0A212S3A9"/>
<dbReference type="EMBL" id="FYEH01000022">
    <property type="protein sequence ID" value="SNB79672.1"/>
    <property type="molecule type" value="Genomic_DNA"/>
</dbReference>
<dbReference type="InterPro" id="IPR050107">
    <property type="entry name" value="ABC_carbohydrate_import_ATPase"/>
</dbReference>
<evidence type="ECO:0000256" key="7">
    <source>
        <dbReference type="ARBA" id="ARBA00022967"/>
    </source>
</evidence>
<dbReference type="SMART" id="SM00382">
    <property type="entry name" value="AAA"/>
    <property type="match status" value="2"/>
</dbReference>
<dbReference type="PROSITE" id="PS00211">
    <property type="entry name" value="ABC_TRANSPORTER_1"/>
    <property type="match status" value="1"/>
</dbReference>
<evidence type="ECO:0000259" key="9">
    <source>
        <dbReference type="PROSITE" id="PS50893"/>
    </source>
</evidence>
<dbReference type="Pfam" id="PF00005">
    <property type="entry name" value="ABC_tran"/>
    <property type="match status" value="2"/>
</dbReference>
<organism evidence="10 11">
    <name type="scientific">Arboricoccus pini</name>
    <dbReference type="NCBI Taxonomy" id="1963835"/>
    <lineage>
        <taxon>Bacteria</taxon>
        <taxon>Pseudomonadati</taxon>
        <taxon>Pseudomonadota</taxon>
        <taxon>Alphaproteobacteria</taxon>
        <taxon>Geminicoccales</taxon>
        <taxon>Geminicoccaceae</taxon>
        <taxon>Arboricoccus</taxon>
    </lineage>
</organism>
<feature type="domain" description="ABC transporter" evidence="9">
    <location>
        <begin position="16"/>
        <end position="252"/>
    </location>
</feature>
<keyword evidence="7" id="KW-1278">Translocase</keyword>
<dbReference type="RefSeq" id="WP_088563071.1">
    <property type="nucleotide sequence ID" value="NZ_FYEH01000022.1"/>
</dbReference>
<sequence length="514" mass="55652">MSRPETALAPDEDAYLSLSGLTKRFGGVQALAGAKLLVRKGEIHGLVGQNGAGKSTMIKILAGLVQADAGQIHIGGRDLADARPRDVEAAGIHFIHQERMLVPDFTVAEALFLGHEVRLGPFLARRRMQASAQALMQRYFGRVLPGNRLIAELSTGEQQIVQIVRALLQEPQVLVLDEPTAALVRAEIDHLFEALNRLRAGGMTVVYISHYLSEIEALCDRVTVLRNGQTVATVDPRHTSSREIASLMVARDLNEMFPARVASKGRPVLSARALGDGRNFQDVTFTLHAGEVLGLTGLQGSGAKELLRSLFGLDRITSGEVSIEDRPFRARSPREAAAQGVAFVPEDRRHQGAILEMSIAANMTLANLARFSWRGLLRPRLEREVATRMISELAIKAEGPDAVVASLSGGNQQKVVLAKWLTRAAPLYILDEPTLGVDVAAKIEIYELVQRLARDGAAILVLSNDLDELVGITHRILVMYRGRTASSIPAATTSPAALLDVILTGQSEIAHVVH</sequence>
<proteinExistence type="predicted"/>
<keyword evidence="4" id="KW-0677">Repeat</keyword>
<dbReference type="GO" id="GO:0016887">
    <property type="term" value="F:ATP hydrolysis activity"/>
    <property type="evidence" value="ECO:0007669"/>
    <property type="project" value="InterPro"/>
</dbReference>
<dbReference type="GO" id="GO:0005524">
    <property type="term" value="F:ATP binding"/>
    <property type="evidence" value="ECO:0007669"/>
    <property type="project" value="UniProtKB-KW"/>
</dbReference>
<evidence type="ECO:0000256" key="4">
    <source>
        <dbReference type="ARBA" id="ARBA00022737"/>
    </source>
</evidence>
<gene>
    <name evidence="10" type="ORF">SAMN07250955_12210</name>
</gene>
<keyword evidence="8" id="KW-0472">Membrane</keyword>
<evidence type="ECO:0000256" key="3">
    <source>
        <dbReference type="ARBA" id="ARBA00022597"/>
    </source>
</evidence>
<evidence type="ECO:0000256" key="8">
    <source>
        <dbReference type="ARBA" id="ARBA00023136"/>
    </source>
</evidence>
<dbReference type="InterPro" id="IPR003439">
    <property type="entry name" value="ABC_transporter-like_ATP-bd"/>
</dbReference>
<dbReference type="Gene3D" id="3.40.50.300">
    <property type="entry name" value="P-loop containing nucleotide triphosphate hydrolases"/>
    <property type="match status" value="2"/>
</dbReference>
<evidence type="ECO:0000313" key="10">
    <source>
        <dbReference type="EMBL" id="SNB79672.1"/>
    </source>
</evidence>
<keyword evidence="6 10" id="KW-0067">ATP-binding</keyword>